<evidence type="ECO:0000313" key="1">
    <source>
        <dbReference type="EMBL" id="MDB7907092.1"/>
    </source>
</evidence>
<proteinExistence type="predicted"/>
<dbReference type="Proteomes" id="UP001211006">
    <property type="component" value="Unassembled WGS sequence"/>
</dbReference>
<dbReference type="AlphaFoldDB" id="A0AAW6C528"/>
<sequence length="116" mass="12359">MRSRLLKILICLIMIISYIPITAISVESGESVVDGSTAGAPIAVPEEGLAISGGTLYGIDKTWFANVNPDKGKIYLAISIPSGVTEINNDGLKDSYTSDKKLLWKLTTLLPASKCC</sequence>
<name>A0AAW6C528_FLAPL</name>
<dbReference type="EMBL" id="JAQLWO010000015">
    <property type="protein sequence ID" value="MDB7907092.1"/>
    <property type="molecule type" value="Genomic_DNA"/>
</dbReference>
<accession>A0AAW6C528</accession>
<gene>
    <name evidence="1" type="ORF">PND83_13990</name>
</gene>
<comment type="caution">
    <text evidence="1">The sequence shown here is derived from an EMBL/GenBank/DDBJ whole genome shotgun (WGS) entry which is preliminary data.</text>
</comment>
<dbReference type="RefSeq" id="WP_271907731.1">
    <property type="nucleotide sequence ID" value="NZ_JAQLWN010000013.1"/>
</dbReference>
<reference evidence="1" key="1">
    <citation type="submission" date="2023-01" db="EMBL/GenBank/DDBJ databases">
        <title>Human gut microbiome strain richness.</title>
        <authorList>
            <person name="Chen-Liaw A."/>
        </authorList>
    </citation>
    <scope>NUCLEOTIDE SEQUENCE</scope>
    <source>
        <strain evidence="1">2225st1_A6_2225SCRN_200828</strain>
    </source>
</reference>
<organism evidence="1 2">
    <name type="scientific">Flavonifractor plautii</name>
    <name type="common">Fusobacterium plautii</name>
    <dbReference type="NCBI Taxonomy" id="292800"/>
    <lineage>
        <taxon>Bacteria</taxon>
        <taxon>Bacillati</taxon>
        <taxon>Bacillota</taxon>
        <taxon>Clostridia</taxon>
        <taxon>Eubacteriales</taxon>
        <taxon>Oscillospiraceae</taxon>
        <taxon>Flavonifractor</taxon>
    </lineage>
</organism>
<protein>
    <submittedName>
        <fullName evidence="1">Uncharacterized protein</fullName>
    </submittedName>
</protein>
<evidence type="ECO:0000313" key="2">
    <source>
        <dbReference type="Proteomes" id="UP001211006"/>
    </source>
</evidence>